<dbReference type="Proteomes" id="UP001187315">
    <property type="component" value="Unassembled WGS sequence"/>
</dbReference>
<dbReference type="InterPro" id="IPR003961">
    <property type="entry name" value="FN3_dom"/>
</dbReference>
<keyword evidence="6" id="KW-1015">Disulfide bond</keyword>
<protein>
    <recommendedName>
        <fullName evidence="13">Fibronectin type-III domain-containing protein</fullName>
    </recommendedName>
</protein>
<dbReference type="GO" id="GO:0009897">
    <property type="term" value="C:external side of plasma membrane"/>
    <property type="evidence" value="ECO:0007669"/>
    <property type="project" value="TreeGrafter"/>
</dbReference>
<evidence type="ECO:0000256" key="10">
    <source>
        <dbReference type="SAM" id="MobiDB-lite"/>
    </source>
</evidence>
<keyword evidence="7" id="KW-0675">Receptor</keyword>
<sequence length="769" mass="86143">MSVPIAFTLLVLCVVKVQCGQESSACPRKESDPGVLALNVGSEVILSCRGDVTVDSVPLVMGTKHKERLKRRGDVTSHWRPQKAKESTDTSTATITDKVSESVTDANPVMSSTKEKMEGGQILQTVNQFNPNIVGRVTEEGGAFSITMEMGLSSERSTSTEYEEDEDYDENVEGVRVTRSIKRQAQWRRNGQLMRDGVEHGGALRLPSLRLTDSGNYSCYRRGKLVSSVKISVGISPVSPTLSCHKISHISKIRCEWISRQPIIPHPQCYLLYWKGFEKISHVNCSYSASCSCCWCVLPSEENDRNVYTAKLCVTNTAGNATSSLYNYIPQNIIKPDPPEDVQVKPVKGEPHILNVSWSLPATWMWEVYYTLQFQMKYRPLHAKKCQQVVTESRVWLILDALPDTDYEIQIQAKDEYEGHWSDWTSPVHARTWTAPKTTVAPDISTLGPIWIFPEGSGGTKDDIDFMPADDSDEVMWVYVLWVMGFFLLITIIILTVYSLRWTMPFLTKNNQGSVSSARSCSSPFPLLQQPLKTLKCSYKEKEADRMLTTFSPSLVMEVVSLFLRVLVLVSICAAAVPLKCCSLTSQNISYVCEDISTVRGYSLSVPESVSSECLKKCEHGWYNKNNTLMVDSKEEAFHRNLTTTTCLDEAYWRMDCHCSGKANFEVSYRDSRVNVRAPRAGTGGKMALLKLCLALFLFPGCVLINTHECSLEEAVTCDSGGNASLDTLALYDQYHNDECDWTIKNKRVDKCICYKLKPNDPPSYGASE</sequence>
<evidence type="ECO:0000256" key="12">
    <source>
        <dbReference type="SAM" id="SignalP"/>
    </source>
</evidence>
<dbReference type="SMART" id="SM00060">
    <property type="entry name" value="FN3"/>
    <property type="match status" value="1"/>
</dbReference>
<dbReference type="PANTHER" id="PTHR23037">
    <property type="entry name" value="CYTOKINE RECEPTOR"/>
    <property type="match status" value="1"/>
</dbReference>
<feature type="domain" description="Fibronectin type-III" evidence="13">
    <location>
        <begin position="338"/>
        <end position="437"/>
    </location>
</feature>
<dbReference type="SMART" id="SM00409">
    <property type="entry name" value="IG"/>
    <property type="match status" value="1"/>
</dbReference>
<dbReference type="GO" id="GO:0016064">
    <property type="term" value="P:immunoglobulin mediated immune response"/>
    <property type="evidence" value="ECO:0007669"/>
    <property type="project" value="TreeGrafter"/>
</dbReference>
<dbReference type="SUPFAM" id="SSF48726">
    <property type="entry name" value="Immunoglobulin"/>
    <property type="match status" value="1"/>
</dbReference>
<feature type="signal peptide" evidence="12">
    <location>
        <begin position="1"/>
        <end position="19"/>
    </location>
</feature>
<name>A0AA88NAL5_TACVA</name>
<accession>A0AA88NAL5</accession>
<evidence type="ECO:0000313" key="14">
    <source>
        <dbReference type="EMBL" id="KAK2855158.1"/>
    </source>
</evidence>
<evidence type="ECO:0000256" key="1">
    <source>
        <dbReference type="ARBA" id="ARBA00004479"/>
    </source>
</evidence>
<keyword evidence="8" id="KW-0325">Glycoprotein</keyword>
<dbReference type="InterPro" id="IPR036116">
    <property type="entry name" value="FN3_sf"/>
</dbReference>
<dbReference type="PROSITE" id="PS50853">
    <property type="entry name" value="FN3"/>
    <property type="match status" value="1"/>
</dbReference>
<dbReference type="InterPro" id="IPR015321">
    <property type="entry name" value="TypeI_recpt_CBD"/>
</dbReference>
<dbReference type="InterPro" id="IPR036179">
    <property type="entry name" value="Ig-like_dom_sf"/>
</dbReference>
<feature type="region of interest" description="Disordered" evidence="10">
    <location>
        <begin position="152"/>
        <end position="171"/>
    </location>
</feature>
<evidence type="ECO:0000256" key="3">
    <source>
        <dbReference type="ARBA" id="ARBA00022729"/>
    </source>
</evidence>
<dbReference type="CDD" id="cd00063">
    <property type="entry name" value="FN3"/>
    <property type="match status" value="1"/>
</dbReference>
<evidence type="ECO:0000259" key="13">
    <source>
        <dbReference type="PROSITE" id="PS50853"/>
    </source>
</evidence>
<evidence type="ECO:0000256" key="6">
    <source>
        <dbReference type="ARBA" id="ARBA00023157"/>
    </source>
</evidence>
<evidence type="ECO:0000256" key="8">
    <source>
        <dbReference type="ARBA" id="ARBA00023180"/>
    </source>
</evidence>
<feature type="region of interest" description="Disordered" evidence="10">
    <location>
        <begin position="70"/>
        <end position="94"/>
    </location>
</feature>
<dbReference type="AlphaFoldDB" id="A0AA88NAL5"/>
<dbReference type="InterPro" id="IPR003599">
    <property type="entry name" value="Ig_sub"/>
</dbReference>
<dbReference type="GO" id="GO:0004896">
    <property type="term" value="F:cytokine receptor activity"/>
    <property type="evidence" value="ECO:0007669"/>
    <property type="project" value="TreeGrafter"/>
</dbReference>
<dbReference type="EMBL" id="JAVHJS010000006">
    <property type="protein sequence ID" value="KAK2855158.1"/>
    <property type="molecule type" value="Genomic_DNA"/>
</dbReference>
<comment type="subcellular location">
    <subcellularLocation>
        <location evidence="1">Membrane</location>
        <topology evidence="1">Single-pass type I membrane protein</topology>
    </subcellularLocation>
</comment>
<dbReference type="PANTHER" id="PTHR23037:SF22">
    <property type="entry name" value="CYTOKINE RECEPTOR COMMON SUBUNIT BETA"/>
    <property type="match status" value="1"/>
</dbReference>
<feature type="transmembrane region" description="Helical" evidence="11">
    <location>
        <begin position="476"/>
        <end position="500"/>
    </location>
</feature>
<keyword evidence="15" id="KW-1185">Reference proteome</keyword>
<keyword evidence="5 11" id="KW-0472">Membrane</keyword>
<keyword evidence="9" id="KW-0393">Immunoglobulin domain</keyword>
<evidence type="ECO:0000256" key="11">
    <source>
        <dbReference type="SAM" id="Phobius"/>
    </source>
</evidence>
<feature type="compositionally biased region" description="Basic and acidic residues" evidence="10">
    <location>
        <begin position="72"/>
        <end position="88"/>
    </location>
</feature>
<reference evidence="14" key="1">
    <citation type="submission" date="2023-08" db="EMBL/GenBank/DDBJ databases">
        <title>Pelteobagrus vachellii genome.</title>
        <authorList>
            <person name="Liu H."/>
        </authorList>
    </citation>
    <scope>NUCLEOTIDE SEQUENCE</scope>
    <source>
        <strain evidence="14">PRFRI_2022a</strain>
        <tissue evidence="14">Muscle</tissue>
    </source>
</reference>
<comment type="caution">
    <text evidence="14">The sequence shown here is derived from an EMBL/GenBank/DDBJ whole genome shotgun (WGS) entry which is preliminary data.</text>
</comment>
<feature type="chain" id="PRO_5041736581" description="Fibronectin type-III domain-containing protein" evidence="12">
    <location>
        <begin position="20"/>
        <end position="769"/>
    </location>
</feature>
<keyword evidence="2 11" id="KW-0812">Transmembrane</keyword>
<evidence type="ECO:0000256" key="9">
    <source>
        <dbReference type="ARBA" id="ARBA00023319"/>
    </source>
</evidence>
<proteinExistence type="predicted"/>
<feature type="compositionally biased region" description="Acidic residues" evidence="10">
    <location>
        <begin position="161"/>
        <end position="171"/>
    </location>
</feature>
<evidence type="ECO:0000256" key="2">
    <source>
        <dbReference type="ARBA" id="ARBA00022692"/>
    </source>
</evidence>
<dbReference type="Pfam" id="PF09240">
    <property type="entry name" value="IL6Ra-bind"/>
    <property type="match status" value="1"/>
</dbReference>
<dbReference type="SUPFAM" id="SSF49265">
    <property type="entry name" value="Fibronectin type III"/>
    <property type="match status" value="2"/>
</dbReference>
<evidence type="ECO:0000256" key="5">
    <source>
        <dbReference type="ARBA" id="ARBA00023136"/>
    </source>
</evidence>
<dbReference type="Gene3D" id="2.60.40.10">
    <property type="entry name" value="Immunoglobulins"/>
    <property type="match status" value="2"/>
</dbReference>
<evidence type="ECO:0000313" key="15">
    <source>
        <dbReference type="Proteomes" id="UP001187315"/>
    </source>
</evidence>
<keyword evidence="4 11" id="KW-1133">Transmembrane helix</keyword>
<keyword evidence="3 12" id="KW-0732">Signal</keyword>
<dbReference type="InterPro" id="IPR013783">
    <property type="entry name" value="Ig-like_fold"/>
</dbReference>
<evidence type="ECO:0000256" key="4">
    <source>
        <dbReference type="ARBA" id="ARBA00022989"/>
    </source>
</evidence>
<feature type="transmembrane region" description="Helical" evidence="11">
    <location>
        <begin position="555"/>
        <end position="579"/>
    </location>
</feature>
<evidence type="ECO:0000256" key="7">
    <source>
        <dbReference type="ARBA" id="ARBA00023170"/>
    </source>
</evidence>
<gene>
    <name evidence="14" type="ORF">Q7C36_007027</name>
</gene>
<organism evidence="14 15">
    <name type="scientific">Tachysurus vachellii</name>
    <name type="common">Darkbarbel catfish</name>
    <name type="synonym">Pelteobagrus vachellii</name>
    <dbReference type="NCBI Taxonomy" id="175792"/>
    <lineage>
        <taxon>Eukaryota</taxon>
        <taxon>Metazoa</taxon>
        <taxon>Chordata</taxon>
        <taxon>Craniata</taxon>
        <taxon>Vertebrata</taxon>
        <taxon>Euteleostomi</taxon>
        <taxon>Actinopterygii</taxon>
        <taxon>Neopterygii</taxon>
        <taxon>Teleostei</taxon>
        <taxon>Ostariophysi</taxon>
        <taxon>Siluriformes</taxon>
        <taxon>Bagridae</taxon>
        <taxon>Tachysurus</taxon>
    </lineage>
</organism>